<protein>
    <submittedName>
        <fullName evidence="3">Uncharacterized protein LOC105060541</fullName>
    </submittedName>
</protein>
<proteinExistence type="predicted"/>
<dbReference type="AlphaFoldDB" id="A0A6I9SGL1"/>
<dbReference type="RefSeq" id="XP_010942605.1">
    <property type="nucleotide sequence ID" value="XM_010944303.3"/>
</dbReference>
<evidence type="ECO:0000313" key="2">
    <source>
        <dbReference type="Proteomes" id="UP000504607"/>
    </source>
</evidence>
<reference evidence="3" key="1">
    <citation type="submission" date="2025-08" db="UniProtKB">
        <authorList>
            <consortium name="RefSeq"/>
        </authorList>
    </citation>
    <scope>IDENTIFICATION</scope>
</reference>
<feature type="compositionally biased region" description="Polar residues" evidence="1">
    <location>
        <begin position="126"/>
        <end position="140"/>
    </location>
</feature>
<dbReference type="GeneID" id="105060541"/>
<dbReference type="InParanoid" id="A0A6I9SGL1"/>
<dbReference type="Proteomes" id="UP000504607">
    <property type="component" value="Unplaced"/>
</dbReference>
<organism evidence="2 3">
    <name type="scientific">Elaeis guineensis var. tenera</name>
    <name type="common">Oil palm</name>
    <dbReference type="NCBI Taxonomy" id="51953"/>
    <lineage>
        <taxon>Eukaryota</taxon>
        <taxon>Viridiplantae</taxon>
        <taxon>Streptophyta</taxon>
        <taxon>Embryophyta</taxon>
        <taxon>Tracheophyta</taxon>
        <taxon>Spermatophyta</taxon>
        <taxon>Magnoliopsida</taxon>
        <taxon>Liliopsida</taxon>
        <taxon>Arecaceae</taxon>
        <taxon>Arecoideae</taxon>
        <taxon>Cocoseae</taxon>
        <taxon>Elaeidinae</taxon>
        <taxon>Elaeis</taxon>
    </lineage>
</organism>
<accession>A0A6I9SGL1</accession>
<gene>
    <name evidence="3" type="primary">LOC105060541</name>
</gene>
<name>A0A6I9SGL1_ELAGV</name>
<feature type="region of interest" description="Disordered" evidence="1">
    <location>
        <begin position="117"/>
        <end position="145"/>
    </location>
</feature>
<dbReference type="KEGG" id="egu:105060541"/>
<keyword evidence="2" id="KW-1185">Reference proteome</keyword>
<evidence type="ECO:0000313" key="3">
    <source>
        <dbReference type="RefSeq" id="XP_010942605.1"/>
    </source>
</evidence>
<evidence type="ECO:0000256" key="1">
    <source>
        <dbReference type="SAM" id="MobiDB-lite"/>
    </source>
</evidence>
<sequence length="584" mass="65196">MCSNQTRRRFLVQANRQCFGTTMGHSDGTPLFVDTNLGTHLALPVPPDITAADLKRQLEREHFSCFPCIGVIKVQALMVKRKTHFYHLPDSMAIKKSYQGLAGTWFLHMNASQSVDMPRQEASIPSGLSHSTGQDFSNQREPVRPNAKVSPALENLTASNNSNQCEHRNREVMAIQVITSLETKDSMPIVSNVTDCSKSEKAAEFRATNMKSQASKNGGHHSIFNERQLDVLSLPICGKEKRKKRKIWERGNSSNVGSGHVKDIREEKLARTQKMHTPELISCLKPDKGKGTKDGTITDESQGMDQKDKNLSSELPLLSRPHISSSTVRQTPSISLSGNISLSGLISRYFSDYEEVNSCSSLTKNIQNTKKLTHQFNDVLKVEKLQQNEITGYANYAAEFSVNQKSSKRIALGSDTICSFNVSSDGVKRLEDYPMNISNREHDKNEIVAFDRQRRTKSKMMKDTSVACNDEYSPCQADHKKTFRNKFSRGKQPVNKKKVCLTPHCSSVNSTPLSFNKHTGASRSKFGRNEVGKRLVQAANNIWFSASGKKSLQSMFVSRSGNLSLPESVVPVNKLPFEIDESDD</sequence>
<feature type="region of interest" description="Disordered" evidence="1">
    <location>
        <begin position="282"/>
        <end position="310"/>
    </location>
</feature>
<dbReference type="OrthoDB" id="1093005at2759"/>